<reference evidence="2" key="1">
    <citation type="submission" date="2021-05" db="EMBL/GenBank/DDBJ databases">
        <title>Energy efficiency and biological interactions define the core microbiome of deep oligotrophic groundwater.</title>
        <authorList>
            <person name="Mehrshad M."/>
            <person name="Lopez-Fernandez M."/>
            <person name="Bell E."/>
            <person name="Bernier-Latmani R."/>
            <person name="Bertilsson S."/>
            <person name="Dopson M."/>
        </authorList>
    </citation>
    <scope>NUCLEOTIDE SEQUENCE</scope>
    <source>
        <strain evidence="2">Modern_marine.mb.64</strain>
    </source>
</reference>
<dbReference type="Pfam" id="PF20244">
    <property type="entry name" value="DUF6599"/>
    <property type="match status" value="1"/>
</dbReference>
<evidence type="ECO:0000256" key="1">
    <source>
        <dbReference type="SAM" id="SignalP"/>
    </source>
</evidence>
<organism evidence="2 3">
    <name type="scientific">Eiseniibacteriota bacterium</name>
    <dbReference type="NCBI Taxonomy" id="2212470"/>
    <lineage>
        <taxon>Bacteria</taxon>
        <taxon>Candidatus Eiseniibacteriota</taxon>
    </lineage>
</organism>
<dbReference type="Proteomes" id="UP000777784">
    <property type="component" value="Unassembled WGS sequence"/>
</dbReference>
<feature type="signal peptide" evidence="1">
    <location>
        <begin position="1"/>
        <end position="19"/>
    </location>
</feature>
<accession>A0A948RV16</accession>
<protein>
    <submittedName>
        <fullName evidence="2">Uncharacterized protein</fullName>
    </submittedName>
</protein>
<keyword evidence="1" id="KW-0732">Signal</keyword>
<feature type="chain" id="PRO_5037177147" evidence="1">
    <location>
        <begin position="20"/>
        <end position="276"/>
    </location>
</feature>
<proteinExistence type="predicted"/>
<evidence type="ECO:0000313" key="2">
    <source>
        <dbReference type="EMBL" id="MBU2689972.1"/>
    </source>
</evidence>
<name>A0A948RV16_UNCEI</name>
<dbReference type="AlphaFoldDB" id="A0A948RV16"/>
<gene>
    <name evidence="2" type="ORF">KJ970_03530</name>
</gene>
<sequence>MRFTILLIMLIGISAAPVAAEFPSIAGWIPSGDSENFGPGNLWEVIDGAADQFLAYGFQELDTAELSQGGVSATVELYNMGSCLNAFGIYRLERSGSAETIKIGAEGAASPPYQWLMFKDRTYVKVEASGGEMPPAAGLDLLRKIAAALPGTDELPQEFNRLPAQGRIAGSIEYTRESFLGLRELRNCLHALYKYPDGGRVQYFHIVPGAGEDHQVVWSKLSAKWKAETLDGRLILLKEIPYKGTIGITSTSRGILGVARCKDRAELLKILKGLPL</sequence>
<dbReference type="EMBL" id="JAHJDP010000022">
    <property type="protein sequence ID" value="MBU2689972.1"/>
    <property type="molecule type" value="Genomic_DNA"/>
</dbReference>
<evidence type="ECO:0000313" key="3">
    <source>
        <dbReference type="Proteomes" id="UP000777784"/>
    </source>
</evidence>
<comment type="caution">
    <text evidence="2">The sequence shown here is derived from an EMBL/GenBank/DDBJ whole genome shotgun (WGS) entry which is preliminary data.</text>
</comment>
<dbReference type="InterPro" id="IPR046534">
    <property type="entry name" value="DUF6599"/>
</dbReference>